<dbReference type="AlphaFoldDB" id="A0A5C3KRX4"/>
<dbReference type="Proteomes" id="UP000307440">
    <property type="component" value="Unassembled WGS sequence"/>
</dbReference>
<reference evidence="6 7" key="1">
    <citation type="journal article" date="2019" name="Nat. Ecol. Evol.">
        <title>Megaphylogeny resolves global patterns of mushroom evolution.</title>
        <authorList>
            <person name="Varga T."/>
            <person name="Krizsan K."/>
            <person name="Foldi C."/>
            <person name="Dima B."/>
            <person name="Sanchez-Garcia M."/>
            <person name="Sanchez-Ramirez S."/>
            <person name="Szollosi G.J."/>
            <person name="Szarkandi J.G."/>
            <person name="Papp V."/>
            <person name="Albert L."/>
            <person name="Andreopoulos W."/>
            <person name="Angelini C."/>
            <person name="Antonin V."/>
            <person name="Barry K.W."/>
            <person name="Bougher N.L."/>
            <person name="Buchanan P."/>
            <person name="Buyck B."/>
            <person name="Bense V."/>
            <person name="Catcheside P."/>
            <person name="Chovatia M."/>
            <person name="Cooper J."/>
            <person name="Damon W."/>
            <person name="Desjardin D."/>
            <person name="Finy P."/>
            <person name="Geml J."/>
            <person name="Haridas S."/>
            <person name="Hughes K."/>
            <person name="Justo A."/>
            <person name="Karasinski D."/>
            <person name="Kautmanova I."/>
            <person name="Kiss B."/>
            <person name="Kocsube S."/>
            <person name="Kotiranta H."/>
            <person name="LaButti K.M."/>
            <person name="Lechner B.E."/>
            <person name="Liimatainen K."/>
            <person name="Lipzen A."/>
            <person name="Lukacs Z."/>
            <person name="Mihaltcheva S."/>
            <person name="Morgado L.N."/>
            <person name="Niskanen T."/>
            <person name="Noordeloos M.E."/>
            <person name="Ohm R.A."/>
            <person name="Ortiz-Santana B."/>
            <person name="Ovrebo C."/>
            <person name="Racz N."/>
            <person name="Riley R."/>
            <person name="Savchenko A."/>
            <person name="Shiryaev A."/>
            <person name="Soop K."/>
            <person name="Spirin V."/>
            <person name="Szebenyi C."/>
            <person name="Tomsovsky M."/>
            <person name="Tulloss R.E."/>
            <person name="Uehling J."/>
            <person name="Grigoriev I.V."/>
            <person name="Vagvolgyi C."/>
            <person name="Papp T."/>
            <person name="Martin F.M."/>
            <person name="Miettinen O."/>
            <person name="Hibbett D.S."/>
            <person name="Nagy L.G."/>
        </authorList>
    </citation>
    <scope>NUCLEOTIDE SEQUENCE [LARGE SCALE GENOMIC DNA]</scope>
    <source>
        <strain evidence="6 7">CBS 121175</strain>
    </source>
</reference>
<accession>A0A5C3KRX4</accession>
<dbReference type="FunFam" id="3.40.605.10:FF:000001">
    <property type="entry name" value="Aldehyde dehydrogenase 1"/>
    <property type="match status" value="1"/>
</dbReference>
<dbReference type="InterPro" id="IPR029510">
    <property type="entry name" value="Ald_DH_CS_GLU"/>
</dbReference>
<dbReference type="InterPro" id="IPR016162">
    <property type="entry name" value="Ald_DH_N"/>
</dbReference>
<dbReference type="InterPro" id="IPR015590">
    <property type="entry name" value="Aldehyde_DH_dom"/>
</dbReference>
<gene>
    <name evidence="6" type="ORF">FA15DRAFT_687990</name>
</gene>
<dbReference type="PROSITE" id="PS00070">
    <property type="entry name" value="ALDEHYDE_DEHYDR_CYS"/>
    <property type="match status" value="1"/>
</dbReference>
<evidence type="ECO:0000256" key="1">
    <source>
        <dbReference type="ARBA" id="ARBA00009986"/>
    </source>
</evidence>
<feature type="domain" description="Aldehyde dehydrogenase" evidence="5">
    <location>
        <begin position="34"/>
        <end position="479"/>
    </location>
</feature>
<dbReference type="CDD" id="cd07091">
    <property type="entry name" value="ALDH_F1-2_Ald2-like"/>
    <property type="match status" value="1"/>
</dbReference>
<dbReference type="InterPro" id="IPR016163">
    <property type="entry name" value="Ald_DH_C"/>
</dbReference>
<dbReference type="OrthoDB" id="310895at2759"/>
<dbReference type="EMBL" id="ML210223">
    <property type="protein sequence ID" value="TFK23194.1"/>
    <property type="molecule type" value="Genomic_DNA"/>
</dbReference>
<evidence type="ECO:0000256" key="3">
    <source>
        <dbReference type="PROSITE-ProRule" id="PRU10007"/>
    </source>
</evidence>
<dbReference type="InterPro" id="IPR016160">
    <property type="entry name" value="Ald_DH_CS_CYS"/>
</dbReference>
<feature type="active site" evidence="3">
    <location>
        <position position="254"/>
    </location>
</feature>
<dbReference type="Gene3D" id="3.40.309.10">
    <property type="entry name" value="Aldehyde Dehydrogenase, Chain A, domain 2"/>
    <property type="match status" value="1"/>
</dbReference>
<evidence type="ECO:0000256" key="4">
    <source>
        <dbReference type="RuleBase" id="RU003345"/>
    </source>
</evidence>
<evidence type="ECO:0000256" key="2">
    <source>
        <dbReference type="ARBA" id="ARBA00023002"/>
    </source>
</evidence>
<dbReference type="PROSITE" id="PS00687">
    <property type="entry name" value="ALDEHYDE_DEHYDR_GLU"/>
    <property type="match status" value="1"/>
</dbReference>
<organism evidence="6 7">
    <name type="scientific">Coprinopsis marcescibilis</name>
    <name type="common">Agaric fungus</name>
    <name type="synonym">Psathyrella marcescibilis</name>
    <dbReference type="NCBI Taxonomy" id="230819"/>
    <lineage>
        <taxon>Eukaryota</taxon>
        <taxon>Fungi</taxon>
        <taxon>Dikarya</taxon>
        <taxon>Basidiomycota</taxon>
        <taxon>Agaricomycotina</taxon>
        <taxon>Agaricomycetes</taxon>
        <taxon>Agaricomycetidae</taxon>
        <taxon>Agaricales</taxon>
        <taxon>Agaricineae</taxon>
        <taxon>Psathyrellaceae</taxon>
        <taxon>Coprinopsis</taxon>
    </lineage>
</organism>
<evidence type="ECO:0000259" key="5">
    <source>
        <dbReference type="Pfam" id="PF00171"/>
    </source>
</evidence>
<evidence type="ECO:0000313" key="6">
    <source>
        <dbReference type="EMBL" id="TFK23194.1"/>
    </source>
</evidence>
<keyword evidence="2 4" id="KW-0560">Oxidoreductase</keyword>
<dbReference type="Pfam" id="PF00171">
    <property type="entry name" value="Aldedh"/>
    <property type="match status" value="1"/>
</dbReference>
<sequence>MSATYTHRFDTPVYKASSTIHTGLFIGGEWISPVITEVACGTKADVDKAVVAAKKAYKTSWGSKVPGSVRGQLIKKLADLIEKYSNELAALESLNVGKVFGVSKTADLGLTLGTFRYYAGWADKIQGSTIEGSEKKIGYVLREPYGVCGQIIPWNFPLAMLSWKVAPALATGNVIVLKPSEITPLTALRFADLVVEAGFPPGVVNIVNGYGHTVGQAIAEHPDIAKVAFTGSTITGRKIMKAAAESNLKAVTLELGGKSPVVVFDDADLEQAVKWASQGIYTNMGQACAAGSRILVQEGIYDKFLSQFTVSAKALGAATGDPFSDGIQHGPQVSQAQFDRVMSYIDSGKKEGAQVHIGGGRASDKGYFIQPTIFTGVTMDMRIAKEEIFGPVVVILKFKTEEEVVELANDTSYGLAAYVFSENISKALRVANELEAGTVSVNSTIPVDVAMPFGGCKQSGIGREMGQYAIDMYTQPKSVHVNLSLRL</sequence>
<protein>
    <submittedName>
        <fullName evidence="6">Indole-3-acetaldehyde dehydrogenase</fullName>
    </submittedName>
</protein>
<dbReference type="FunFam" id="3.40.309.10:FF:000012">
    <property type="entry name" value="Betaine aldehyde dehydrogenase"/>
    <property type="match status" value="1"/>
</dbReference>
<dbReference type="FunFam" id="3.40.605.10:FF:000026">
    <property type="entry name" value="Aldehyde dehydrogenase, putative"/>
    <property type="match status" value="1"/>
</dbReference>
<name>A0A5C3KRX4_COPMA</name>
<dbReference type="SUPFAM" id="SSF53720">
    <property type="entry name" value="ALDH-like"/>
    <property type="match status" value="1"/>
</dbReference>
<proteinExistence type="inferred from homology"/>
<dbReference type="STRING" id="230819.A0A5C3KRX4"/>
<dbReference type="GO" id="GO:0004030">
    <property type="term" value="F:aldehyde dehydrogenase [NAD(P)+] activity"/>
    <property type="evidence" value="ECO:0007669"/>
    <property type="project" value="UniProtKB-ARBA"/>
</dbReference>
<dbReference type="PANTHER" id="PTHR11699">
    <property type="entry name" value="ALDEHYDE DEHYDROGENASE-RELATED"/>
    <property type="match status" value="1"/>
</dbReference>
<keyword evidence="7" id="KW-1185">Reference proteome</keyword>
<dbReference type="InterPro" id="IPR016161">
    <property type="entry name" value="Ald_DH/histidinol_DH"/>
</dbReference>
<dbReference type="Gene3D" id="3.40.605.10">
    <property type="entry name" value="Aldehyde Dehydrogenase, Chain A, domain 1"/>
    <property type="match status" value="1"/>
</dbReference>
<evidence type="ECO:0000313" key="7">
    <source>
        <dbReference type="Proteomes" id="UP000307440"/>
    </source>
</evidence>
<comment type="similarity">
    <text evidence="1 4">Belongs to the aldehyde dehydrogenase family.</text>
</comment>